<dbReference type="RefSeq" id="WP_370440227.1">
    <property type="nucleotide sequence ID" value="NZ_JBGFTU010000004.1"/>
</dbReference>
<protein>
    <submittedName>
        <fullName evidence="2">Uncharacterized protein</fullName>
    </submittedName>
</protein>
<feature type="transmembrane region" description="Helical" evidence="1">
    <location>
        <begin position="66"/>
        <end position="85"/>
    </location>
</feature>
<dbReference type="EMBL" id="JBGFTU010000004">
    <property type="protein sequence ID" value="MEZ0163973.1"/>
    <property type="molecule type" value="Genomic_DNA"/>
</dbReference>
<accession>A0ABV4GXD9</accession>
<evidence type="ECO:0000313" key="2">
    <source>
        <dbReference type="EMBL" id="MEZ0163973.1"/>
    </source>
</evidence>
<feature type="transmembrane region" description="Helical" evidence="1">
    <location>
        <begin position="97"/>
        <end position="119"/>
    </location>
</feature>
<feature type="transmembrane region" description="Helical" evidence="1">
    <location>
        <begin position="156"/>
        <end position="174"/>
    </location>
</feature>
<gene>
    <name evidence="2" type="ORF">AB2L27_04240</name>
</gene>
<keyword evidence="1" id="KW-0472">Membrane</keyword>
<sequence length="186" mass="18848">MRILPWTLLVATAAPVVAALVAAARVLRGDLDVLNTYTGPGYEDVDAAPALLDRLAWLTYSVGHEWALAAAGLGCVSLAACRWAPRPWQVAGPARGVAAALAGATGLVGLAAAVVVLVVTHAPLTPLQTQLSAPREPEPGTVVATVVSLGTPFSDAAVPAVLGGTALVAAWFLTRREATPHAVTGP</sequence>
<evidence type="ECO:0000256" key="1">
    <source>
        <dbReference type="SAM" id="Phobius"/>
    </source>
</evidence>
<comment type="caution">
    <text evidence="2">The sequence shown here is derived from an EMBL/GenBank/DDBJ whole genome shotgun (WGS) entry which is preliminary data.</text>
</comment>
<organism evidence="2 3">
    <name type="scientific">Kineococcus halophytocola</name>
    <dbReference type="NCBI Taxonomy" id="3234027"/>
    <lineage>
        <taxon>Bacteria</taxon>
        <taxon>Bacillati</taxon>
        <taxon>Actinomycetota</taxon>
        <taxon>Actinomycetes</taxon>
        <taxon>Kineosporiales</taxon>
        <taxon>Kineosporiaceae</taxon>
        <taxon>Kineococcus</taxon>
    </lineage>
</organism>
<keyword evidence="3" id="KW-1185">Reference proteome</keyword>
<keyword evidence="1" id="KW-0812">Transmembrane</keyword>
<name>A0ABV4GXD9_9ACTN</name>
<reference evidence="2 3" key="1">
    <citation type="submission" date="2024-07" db="EMBL/GenBank/DDBJ databases">
        <authorList>
            <person name="Thanompreechachai J."/>
            <person name="Duangmal K."/>
        </authorList>
    </citation>
    <scope>NUCLEOTIDE SEQUENCE [LARGE SCALE GENOMIC DNA]</scope>
    <source>
        <strain evidence="2 3">LSe6-4</strain>
    </source>
</reference>
<dbReference type="Proteomes" id="UP001565927">
    <property type="component" value="Unassembled WGS sequence"/>
</dbReference>
<evidence type="ECO:0000313" key="3">
    <source>
        <dbReference type="Proteomes" id="UP001565927"/>
    </source>
</evidence>
<proteinExistence type="predicted"/>
<keyword evidence="1" id="KW-1133">Transmembrane helix</keyword>